<comment type="caution">
    <text evidence="1">The sequence shown here is derived from an EMBL/GenBank/DDBJ whole genome shotgun (WGS) entry which is preliminary data.</text>
</comment>
<name>A0AAE1H5R9_9NEOP</name>
<organism evidence="1 2">
    <name type="scientific">Frankliniella fusca</name>
    <dbReference type="NCBI Taxonomy" id="407009"/>
    <lineage>
        <taxon>Eukaryota</taxon>
        <taxon>Metazoa</taxon>
        <taxon>Ecdysozoa</taxon>
        <taxon>Arthropoda</taxon>
        <taxon>Hexapoda</taxon>
        <taxon>Insecta</taxon>
        <taxon>Pterygota</taxon>
        <taxon>Neoptera</taxon>
        <taxon>Paraneoptera</taxon>
        <taxon>Thysanoptera</taxon>
        <taxon>Terebrantia</taxon>
        <taxon>Thripoidea</taxon>
        <taxon>Thripidae</taxon>
        <taxon>Frankliniella</taxon>
    </lineage>
</organism>
<sequence>MDIRRSTEEITFALRPNGPEVRFWTTFFGIVNQKWLAAFQQRTMGGVQYIKWDFIEGVDRNMPMGQQYQQALAIVFDEIQKSLSANNCRVLMDSAKQVREERRKDHERFPRDPSNRMWSIHERILQLWSTVVDMLEEKSRT</sequence>
<gene>
    <name evidence="1" type="ORF">KUF71_023618</name>
</gene>
<reference evidence="1" key="2">
    <citation type="journal article" date="2023" name="BMC Genomics">
        <title>Pest status, molecular evolution, and epigenetic factors derived from the genome assembly of Frankliniella fusca, a thysanopteran phytovirus vector.</title>
        <authorList>
            <person name="Catto M.A."/>
            <person name="Labadie P.E."/>
            <person name="Jacobson A.L."/>
            <person name="Kennedy G.G."/>
            <person name="Srinivasan R."/>
            <person name="Hunt B.G."/>
        </authorList>
    </citation>
    <scope>NUCLEOTIDE SEQUENCE</scope>
    <source>
        <strain evidence="1">PL_HMW_Pooled</strain>
    </source>
</reference>
<evidence type="ECO:0000313" key="2">
    <source>
        <dbReference type="Proteomes" id="UP001219518"/>
    </source>
</evidence>
<keyword evidence="1" id="KW-0436">Ligase</keyword>
<dbReference type="AlphaFoldDB" id="A0AAE1H5R9"/>
<dbReference type="EMBL" id="JAHWGI010000360">
    <property type="protein sequence ID" value="KAK3914205.1"/>
    <property type="molecule type" value="Genomic_DNA"/>
</dbReference>
<evidence type="ECO:0000313" key="1">
    <source>
        <dbReference type="EMBL" id="KAK3914205.1"/>
    </source>
</evidence>
<dbReference type="Proteomes" id="UP001219518">
    <property type="component" value="Unassembled WGS sequence"/>
</dbReference>
<protein>
    <submittedName>
        <fullName evidence="1">Methionine--tRNA ligase 1</fullName>
    </submittedName>
</protein>
<dbReference type="GO" id="GO:0016874">
    <property type="term" value="F:ligase activity"/>
    <property type="evidence" value="ECO:0007669"/>
    <property type="project" value="UniProtKB-KW"/>
</dbReference>
<proteinExistence type="predicted"/>
<keyword evidence="2" id="KW-1185">Reference proteome</keyword>
<reference evidence="1" key="1">
    <citation type="submission" date="2021-07" db="EMBL/GenBank/DDBJ databases">
        <authorList>
            <person name="Catto M.A."/>
            <person name="Jacobson A."/>
            <person name="Kennedy G."/>
            <person name="Labadie P."/>
            <person name="Hunt B.G."/>
            <person name="Srinivasan R."/>
        </authorList>
    </citation>
    <scope>NUCLEOTIDE SEQUENCE</scope>
    <source>
        <strain evidence="1">PL_HMW_Pooled</strain>
        <tissue evidence="1">Head</tissue>
    </source>
</reference>
<accession>A0AAE1H5R9</accession>